<keyword evidence="2" id="KW-1185">Reference proteome</keyword>
<reference evidence="1" key="1">
    <citation type="submission" date="2021-04" db="EMBL/GenBank/DDBJ databases">
        <title>Genome seq and assembly of Streptomyces sp. RG38.</title>
        <authorList>
            <person name="Chhetri G."/>
        </authorList>
    </citation>
    <scope>NUCLEOTIDE SEQUENCE</scope>
    <source>
        <strain evidence="1">RG38</strain>
    </source>
</reference>
<evidence type="ECO:0000313" key="2">
    <source>
        <dbReference type="Proteomes" id="UP000677875"/>
    </source>
</evidence>
<comment type="caution">
    <text evidence="1">The sequence shown here is derived from an EMBL/GenBank/DDBJ whole genome shotgun (WGS) entry which is preliminary data.</text>
</comment>
<organism evidence="1 2">
    <name type="scientific">Streptomyces tagetis</name>
    <dbReference type="NCBI Taxonomy" id="2820809"/>
    <lineage>
        <taxon>Bacteria</taxon>
        <taxon>Bacillati</taxon>
        <taxon>Actinomycetota</taxon>
        <taxon>Actinomycetes</taxon>
        <taxon>Kitasatosporales</taxon>
        <taxon>Streptomycetaceae</taxon>
        <taxon>Streptomyces</taxon>
    </lineage>
</organism>
<dbReference type="Proteomes" id="UP000677875">
    <property type="component" value="Unassembled WGS sequence"/>
</dbReference>
<accession>A0A940XD70</accession>
<proteinExistence type="predicted"/>
<dbReference type="RefSeq" id="WP_210873271.1">
    <property type="nucleotide sequence ID" value="NZ_JAGPNL010000004.1"/>
</dbReference>
<dbReference type="EMBL" id="JAGPNL010000004">
    <property type="protein sequence ID" value="MBQ0828183.1"/>
    <property type="molecule type" value="Genomic_DNA"/>
</dbReference>
<name>A0A940XD70_9ACTN</name>
<protein>
    <submittedName>
        <fullName evidence="1">Uncharacterized protein</fullName>
    </submittedName>
</protein>
<evidence type="ECO:0000313" key="1">
    <source>
        <dbReference type="EMBL" id="MBQ0828183.1"/>
    </source>
</evidence>
<sequence length="96" mass="10194">MSNHVIRSGDRAAFLAGLRELIDFLTAHPDVVVPRHASLVVLVDATDSAARLDGVQSVAAPLSVPAEDIGRGYFGARRDFGPISYGVVGVPPEERQ</sequence>
<gene>
    <name evidence="1" type="ORF">J5Y05_17025</name>
</gene>
<dbReference type="AlphaFoldDB" id="A0A940XD70"/>